<feature type="compositionally biased region" description="Basic and acidic residues" evidence="4">
    <location>
        <begin position="31"/>
        <end position="43"/>
    </location>
</feature>
<dbReference type="GO" id="GO:0046872">
    <property type="term" value="F:metal ion binding"/>
    <property type="evidence" value="ECO:0007669"/>
    <property type="project" value="UniProtKB-KW"/>
</dbReference>
<dbReference type="Pfam" id="PF14697">
    <property type="entry name" value="Fer4_21"/>
    <property type="match status" value="1"/>
</dbReference>
<feature type="region of interest" description="Disordered" evidence="4">
    <location>
        <begin position="141"/>
        <end position="164"/>
    </location>
</feature>
<sequence length="164" mass="18272">MTADRSDRPTEESALRPADAESGLTPGRPPRRSERRPVAERPATESPRAQRTADRARPPQWRKPPLRIEQSECISCDACVEACPSQFGAVFNLGRGGMAILPELCSGCGACLPPVCPVDCIYPDEEWEPAPEQWWQEPLGPRDPYVLDDGTRRPAGLPTRIRRW</sequence>
<keyword evidence="3" id="KW-0411">Iron-sulfur</keyword>
<dbReference type="SUPFAM" id="SSF54862">
    <property type="entry name" value="4Fe-4S ferredoxins"/>
    <property type="match status" value="1"/>
</dbReference>
<dbReference type="InterPro" id="IPR017896">
    <property type="entry name" value="4Fe4S_Fe-S-bd"/>
</dbReference>
<evidence type="ECO:0000256" key="1">
    <source>
        <dbReference type="ARBA" id="ARBA00022723"/>
    </source>
</evidence>
<keyword evidence="1" id="KW-0479">Metal-binding</keyword>
<dbReference type="GO" id="GO:0051536">
    <property type="term" value="F:iron-sulfur cluster binding"/>
    <property type="evidence" value="ECO:0007669"/>
    <property type="project" value="UniProtKB-KW"/>
</dbReference>
<gene>
    <name evidence="6" type="ORF">FNH08_16130</name>
</gene>
<feature type="region of interest" description="Disordered" evidence="4">
    <location>
        <begin position="1"/>
        <end position="64"/>
    </location>
</feature>
<protein>
    <recommendedName>
        <fullName evidence="5">4Fe-4S ferredoxin-type domain-containing protein</fullName>
    </recommendedName>
</protein>
<name>A0A5N8XHD3_9ACTN</name>
<evidence type="ECO:0000259" key="5">
    <source>
        <dbReference type="PROSITE" id="PS51379"/>
    </source>
</evidence>
<dbReference type="Gene3D" id="3.30.70.20">
    <property type="match status" value="1"/>
</dbReference>
<evidence type="ECO:0000313" key="6">
    <source>
        <dbReference type="EMBL" id="MPY58634.1"/>
    </source>
</evidence>
<dbReference type="OrthoDB" id="9770306at2"/>
<dbReference type="PROSITE" id="PS00198">
    <property type="entry name" value="4FE4S_FER_1"/>
    <property type="match status" value="1"/>
</dbReference>
<dbReference type="RefSeq" id="WP_152772170.1">
    <property type="nucleotide sequence ID" value="NZ_VJZC01000094.1"/>
</dbReference>
<reference evidence="6 7" key="1">
    <citation type="submission" date="2019-07" db="EMBL/GenBank/DDBJ databases">
        <title>New species of Amycolatopsis and Streptomyces.</title>
        <authorList>
            <person name="Duangmal K."/>
            <person name="Teo W.F.A."/>
            <person name="Lipun K."/>
        </authorList>
    </citation>
    <scope>NUCLEOTIDE SEQUENCE [LARGE SCALE GENOMIC DNA]</scope>
    <source>
        <strain evidence="6 7">NBRC 106415</strain>
    </source>
</reference>
<feature type="domain" description="4Fe-4S ferredoxin-type" evidence="5">
    <location>
        <begin position="96"/>
        <end position="126"/>
    </location>
</feature>
<accession>A0A5N8XHD3</accession>
<keyword evidence="2" id="KW-0408">Iron</keyword>
<feature type="domain" description="4Fe-4S ferredoxin-type" evidence="5">
    <location>
        <begin position="64"/>
        <end position="95"/>
    </location>
</feature>
<dbReference type="Proteomes" id="UP000400924">
    <property type="component" value="Unassembled WGS sequence"/>
</dbReference>
<comment type="caution">
    <text evidence="6">The sequence shown here is derived from an EMBL/GenBank/DDBJ whole genome shotgun (WGS) entry which is preliminary data.</text>
</comment>
<proteinExistence type="predicted"/>
<keyword evidence="7" id="KW-1185">Reference proteome</keyword>
<evidence type="ECO:0000256" key="3">
    <source>
        <dbReference type="ARBA" id="ARBA00023014"/>
    </source>
</evidence>
<evidence type="ECO:0000256" key="4">
    <source>
        <dbReference type="SAM" id="MobiDB-lite"/>
    </source>
</evidence>
<dbReference type="PROSITE" id="PS51379">
    <property type="entry name" value="4FE4S_FER_2"/>
    <property type="match status" value="2"/>
</dbReference>
<feature type="compositionally biased region" description="Basic and acidic residues" evidence="4">
    <location>
        <begin position="1"/>
        <end position="14"/>
    </location>
</feature>
<dbReference type="InterPro" id="IPR017900">
    <property type="entry name" value="4Fe4S_Fe_S_CS"/>
</dbReference>
<dbReference type="AlphaFoldDB" id="A0A5N8XHD3"/>
<evidence type="ECO:0000256" key="2">
    <source>
        <dbReference type="ARBA" id="ARBA00023004"/>
    </source>
</evidence>
<dbReference type="EMBL" id="VJZC01000094">
    <property type="protein sequence ID" value="MPY58634.1"/>
    <property type="molecule type" value="Genomic_DNA"/>
</dbReference>
<evidence type="ECO:0000313" key="7">
    <source>
        <dbReference type="Proteomes" id="UP000400924"/>
    </source>
</evidence>
<organism evidence="6 7">
    <name type="scientific">Streptomyces spongiae</name>
    <dbReference type="NCBI Taxonomy" id="565072"/>
    <lineage>
        <taxon>Bacteria</taxon>
        <taxon>Bacillati</taxon>
        <taxon>Actinomycetota</taxon>
        <taxon>Actinomycetes</taxon>
        <taxon>Kitasatosporales</taxon>
        <taxon>Streptomycetaceae</taxon>
        <taxon>Streptomyces</taxon>
    </lineage>
</organism>